<dbReference type="AlphaFoldDB" id="A0A556V218"/>
<sequence>MSDNDDIEVDSDGIFLVYDITSERSFQHIMKWASDVDEGTPPYSQMQGRWHGFIMSMLSREGLLQLWLQHEPPALYVYFFHPPLPVSFPVSLSSSAVPQIPISHCCALGEASARGADEKRICLSAVETELVGEDMFLNKRNPTSNICERLISDPTERLPVLHRARIASSEPMRRNDGDLDVFQTKQAANFAKIPSAGREKFP</sequence>
<comment type="caution">
    <text evidence="2">The sequence shown here is derived from an EMBL/GenBank/DDBJ whole genome shotgun (WGS) entry which is preliminary data.</text>
</comment>
<reference evidence="2 3" key="1">
    <citation type="journal article" date="2019" name="Genome Biol. Evol.">
        <title>Whole-Genome Sequencing of the Giant Devil Catfish, Bagarius yarrelli.</title>
        <authorList>
            <person name="Jiang W."/>
            <person name="Lv Y."/>
            <person name="Cheng L."/>
            <person name="Yang K."/>
            <person name="Chao B."/>
            <person name="Wang X."/>
            <person name="Li Y."/>
            <person name="Pan X."/>
            <person name="You X."/>
            <person name="Zhang Y."/>
            <person name="Yang J."/>
            <person name="Li J."/>
            <person name="Zhang X."/>
            <person name="Liu S."/>
            <person name="Sun C."/>
            <person name="Yang J."/>
            <person name="Shi Q."/>
        </authorList>
    </citation>
    <scope>NUCLEOTIDE SEQUENCE [LARGE SCALE GENOMIC DNA]</scope>
    <source>
        <strain evidence="2">JWS20170419001</strain>
        <tissue evidence="2">Muscle</tissue>
    </source>
</reference>
<protein>
    <submittedName>
        <fullName evidence="2">Ras-related protein Rab-15</fullName>
    </submittedName>
</protein>
<dbReference type="GO" id="GO:0003924">
    <property type="term" value="F:GTPase activity"/>
    <property type="evidence" value="ECO:0007669"/>
    <property type="project" value="InterPro"/>
</dbReference>
<dbReference type="GO" id="GO:0005525">
    <property type="term" value="F:GTP binding"/>
    <property type="evidence" value="ECO:0007669"/>
    <property type="project" value="InterPro"/>
</dbReference>
<evidence type="ECO:0000313" key="2">
    <source>
        <dbReference type="EMBL" id="TSR99405.1"/>
    </source>
</evidence>
<organism evidence="2 3">
    <name type="scientific">Bagarius yarrelli</name>
    <name type="common">Goonch</name>
    <name type="synonym">Bagrus yarrelli</name>
    <dbReference type="NCBI Taxonomy" id="175774"/>
    <lineage>
        <taxon>Eukaryota</taxon>
        <taxon>Metazoa</taxon>
        <taxon>Chordata</taxon>
        <taxon>Craniata</taxon>
        <taxon>Vertebrata</taxon>
        <taxon>Euteleostomi</taxon>
        <taxon>Actinopterygii</taxon>
        <taxon>Neopterygii</taxon>
        <taxon>Teleostei</taxon>
        <taxon>Ostariophysi</taxon>
        <taxon>Siluriformes</taxon>
        <taxon>Sisoridae</taxon>
        <taxon>Sisorinae</taxon>
        <taxon>Bagarius</taxon>
    </lineage>
</organism>
<evidence type="ECO:0000256" key="1">
    <source>
        <dbReference type="ARBA" id="ARBA00022741"/>
    </source>
</evidence>
<name>A0A556V218_BAGYA</name>
<dbReference type="Pfam" id="PF00071">
    <property type="entry name" value="Ras"/>
    <property type="match status" value="1"/>
</dbReference>
<dbReference type="InterPro" id="IPR001806">
    <property type="entry name" value="Small_GTPase"/>
</dbReference>
<dbReference type="Proteomes" id="UP000319801">
    <property type="component" value="Unassembled WGS sequence"/>
</dbReference>
<keyword evidence="1" id="KW-0547">Nucleotide-binding</keyword>
<proteinExistence type="predicted"/>
<dbReference type="EMBL" id="VCAZ01000098">
    <property type="protein sequence ID" value="TSR99405.1"/>
    <property type="molecule type" value="Genomic_DNA"/>
</dbReference>
<gene>
    <name evidence="2" type="ORF">Baya_12175</name>
</gene>
<keyword evidence="3" id="KW-1185">Reference proteome</keyword>
<dbReference type="OrthoDB" id="8954335at2759"/>
<evidence type="ECO:0000313" key="3">
    <source>
        <dbReference type="Proteomes" id="UP000319801"/>
    </source>
</evidence>
<accession>A0A556V218</accession>